<evidence type="ECO:0000313" key="4">
    <source>
        <dbReference type="Proteomes" id="UP000285710"/>
    </source>
</evidence>
<dbReference type="GO" id="GO:0006515">
    <property type="term" value="P:protein quality control for misfolded or incompletely synthesized proteins"/>
    <property type="evidence" value="ECO:0007669"/>
    <property type="project" value="TreeGrafter"/>
</dbReference>
<dbReference type="PANTHER" id="PTHR43718:SF2">
    <property type="entry name" value="LON PROTEASE HOMOLOG, MITOCHONDRIAL"/>
    <property type="match status" value="1"/>
</dbReference>
<evidence type="ECO:0000256" key="1">
    <source>
        <dbReference type="SAM" id="MobiDB-lite"/>
    </source>
</evidence>
<evidence type="ECO:0000313" key="3">
    <source>
        <dbReference type="EMBL" id="RWR13810.1"/>
    </source>
</evidence>
<sequence>MSDKSEEPDDEPFPWDDEDLGKSLADIFEERQAEPKPRLPLKDILMAKPVGHIVERDGDRWCLITKSPVPTGKRDDKPREELGSKLVTKKSLVHTSGVDEVHQWISEVHESAPWMAEASSFIMEEVLKRVRHGLNTVSFDPVLIGGPPGIGKTHYARNLAESVGAPHLVLDGATMNSSFQISGVERGWSSADASPIVRLIAETGVANPIVIIDECEKISRDQARAGNAHHALLSLMERLSAKRWRCPFTEMELDLSRVSWILTANDVELVAAPLRDRCRVIHAKAPSEKDIQSFIAARMSGQDERVIQAASEACSGMSLRRVSRMIDAVIAAGGKPMLH</sequence>
<reference evidence="3 4" key="2">
    <citation type="submission" date="2019-01" db="EMBL/GenBank/DDBJ databases">
        <authorList>
            <person name="Li Y."/>
        </authorList>
    </citation>
    <scope>NUCLEOTIDE SEQUENCE [LARGE SCALE GENOMIC DNA]</scope>
    <source>
        <strain evidence="3 4">2D-5</strain>
    </source>
</reference>
<dbReference type="EMBL" id="SAUW01000004">
    <property type="protein sequence ID" value="RWR13810.1"/>
    <property type="molecule type" value="Genomic_DNA"/>
</dbReference>
<dbReference type="Pfam" id="PF00004">
    <property type="entry name" value="AAA"/>
    <property type="match status" value="1"/>
</dbReference>
<dbReference type="PANTHER" id="PTHR43718">
    <property type="entry name" value="LON PROTEASE"/>
    <property type="match status" value="1"/>
</dbReference>
<comment type="caution">
    <text evidence="3">The sequence shown here is derived from an EMBL/GenBank/DDBJ whole genome shotgun (WGS) entry which is preliminary data.</text>
</comment>
<dbReference type="GO" id="GO:0016887">
    <property type="term" value="F:ATP hydrolysis activity"/>
    <property type="evidence" value="ECO:0007669"/>
    <property type="project" value="InterPro"/>
</dbReference>
<organism evidence="3 4">
    <name type="scientific">Paenirhodobacter populi</name>
    <dbReference type="NCBI Taxonomy" id="2306993"/>
    <lineage>
        <taxon>Bacteria</taxon>
        <taxon>Pseudomonadati</taxon>
        <taxon>Pseudomonadota</taxon>
        <taxon>Alphaproteobacteria</taxon>
        <taxon>Rhodobacterales</taxon>
        <taxon>Rhodobacter group</taxon>
        <taxon>Paenirhodobacter</taxon>
    </lineage>
</organism>
<dbReference type="InterPro" id="IPR003959">
    <property type="entry name" value="ATPase_AAA_core"/>
</dbReference>
<dbReference type="GO" id="GO:0005524">
    <property type="term" value="F:ATP binding"/>
    <property type="evidence" value="ECO:0007669"/>
    <property type="project" value="InterPro"/>
</dbReference>
<dbReference type="GO" id="GO:0004176">
    <property type="term" value="F:ATP-dependent peptidase activity"/>
    <property type="evidence" value="ECO:0007669"/>
    <property type="project" value="InterPro"/>
</dbReference>
<accession>A0A443J071</accession>
<dbReference type="Proteomes" id="UP000285710">
    <property type="component" value="Unassembled WGS sequence"/>
</dbReference>
<dbReference type="SMART" id="SM00382">
    <property type="entry name" value="AAA"/>
    <property type="match status" value="1"/>
</dbReference>
<reference evidence="3 4" key="1">
    <citation type="submission" date="2019-01" db="EMBL/GenBank/DDBJ databases">
        <title>Sinorhodobacter populi sp. nov. isolated from the symptomatic bark tissue of Populus euramericana canker.</title>
        <authorList>
            <person name="Xu G."/>
        </authorList>
    </citation>
    <scope>NUCLEOTIDE SEQUENCE [LARGE SCALE GENOMIC DNA]</scope>
    <source>
        <strain evidence="3 4">2D-5</strain>
    </source>
</reference>
<dbReference type="InterPro" id="IPR027065">
    <property type="entry name" value="Lon_Prtase"/>
</dbReference>
<feature type="domain" description="AAA+ ATPase" evidence="2">
    <location>
        <begin position="138"/>
        <end position="287"/>
    </location>
</feature>
<dbReference type="InterPro" id="IPR027417">
    <property type="entry name" value="P-loop_NTPase"/>
</dbReference>
<protein>
    <submittedName>
        <fullName evidence="3">AAA family ATPase</fullName>
    </submittedName>
</protein>
<keyword evidence="4" id="KW-1185">Reference proteome</keyword>
<dbReference type="Gene3D" id="3.40.50.300">
    <property type="entry name" value="P-loop containing nucleotide triphosphate hydrolases"/>
    <property type="match status" value="1"/>
</dbReference>
<name>A0A443J071_9RHOB</name>
<evidence type="ECO:0000259" key="2">
    <source>
        <dbReference type="SMART" id="SM00382"/>
    </source>
</evidence>
<feature type="compositionally biased region" description="Acidic residues" evidence="1">
    <location>
        <begin position="1"/>
        <end position="19"/>
    </location>
</feature>
<dbReference type="RefSeq" id="WP_128269093.1">
    <property type="nucleotide sequence ID" value="NZ_SAUW01000004.1"/>
</dbReference>
<dbReference type="AlphaFoldDB" id="A0A443J071"/>
<dbReference type="GO" id="GO:0004252">
    <property type="term" value="F:serine-type endopeptidase activity"/>
    <property type="evidence" value="ECO:0007669"/>
    <property type="project" value="InterPro"/>
</dbReference>
<proteinExistence type="predicted"/>
<dbReference type="InterPro" id="IPR003593">
    <property type="entry name" value="AAA+_ATPase"/>
</dbReference>
<feature type="region of interest" description="Disordered" evidence="1">
    <location>
        <begin position="1"/>
        <end position="35"/>
    </location>
</feature>
<dbReference type="SUPFAM" id="SSF52540">
    <property type="entry name" value="P-loop containing nucleoside triphosphate hydrolases"/>
    <property type="match status" value="1"/>
</dbReference>
<gene>
    <name evidence="3" type="ORF">D2T33_05275</name>
</gene>